<dbReference type="Pfam" id="PF02325">
    <property type="entry name" value="CCB3_YggT"/>
    <property type="match status" value="1"/>
</dbReference>
<dbReference type="OrthoDB" id="47652at2"/>
<gene>
    <name evidence="3" type="ORF">NBG4_1500003</name>
</gene>
<keyword evidence="4" id="KW-1185">Reference proteome</keyword>
<keyword evidence="2" id="KW-1133">Transmembrane helix</keyword>
<feature type="transmembrane region" description="Helical" evidence="2">
    <location>
        <begin position="71"/>
        <end position="92"/>
    </location>
</feature>
<evidence type="ECO:0000256" key="1">
    <source>
        <dbReference type="ARBA" id="ARBA00010894"/>
    </source>
</evidence>
<evidence type="ECO:0000313" key="4">
    <source>
        <dbReference type="Proteomes" id="UP000245125"/>
    </source>
</evidence>
<protein>
    <recommendedName>
        <fullName evidence="5">YggT family protein</fullName>
    </recommendedName>
</protein>
<accession>A0A2U3QFB0</accession>
<reference evidence="4" key="1">
    <citation type="submission" date="2018-03" db="EMBL/GenBank/DDBJ databases">
        <authorList>
            <person name="Zecchin S."/>
        </authorList>
    </citation>
    <scope>NUCLEOTIDE SEQUENCE [LARGE SCALE GENOMIC DNA]</scope>
</reference>
<keyword evidence="2" id="KW-0472">Membrane</keyword>
<keyword evidence="2" id="KW-0812">Transmembrane</keyword>
<evidence type="ECO:0000256" key="2">
    <source>
        <dbReference type="SAM" id="Phobius"/>
    </source>
</evidence>
<dbReference type="PANTHER" id="PTHR33219">
    <property type="entry name" value="YLMG HOMOLOG PROTEIN 2, CHLOROPLASTIC"/>
    <property type="match status" value="1"/>
</dbReference>
<evidence type="ECO:0000313" key="3">
    <source>
        <dbReference type="EMBL" id="SPQ00035.1"/>
    </source>
</evidence>
<dbReference type="AlphaFoldDB" id="A0A2U3QFB0"/>
<sequence>MFVFGDLLISIATILDYILGLYKWVVIIAALISWVNPDPYNPIVRFLYAVTEPVFRPIRRLIGHRLGPIDISPIVVILVIIFLQSFLVRTAIKIGQQFGGG</sequence>
<evidence type="ECO:0008006" key="5">
    <source>
        <dbReference type="Google" id="ProtNLM"/>
    </source>
</evidence>
<dbReference type="EMBL" id="OUUY01000058">
    <property type="protein sequence ID" value="SPQ00035.1"/>
    <property type="molecule type" value="Genomic_DNA"/>
</dbReference>
<dbReference type="GO" id="GO:0016020">
    <property type="term" value="C:membrane"/>
    <property type="evidence" value="ECO:0007669"/>
    <property type="project" value="InterPro"/>
</dbReference>
<organism evidence="3 4">
    <name type="scientific">Candidatus Sulfobium mesophilum</name>
    <dbReference type="NCBI Taxonomy" id="2016548"/>
    <lineage>
        <taxon>Bacteria</taxon>
        <taxon>Pseudomonadati</taxon>
        <taxon>Nitrospirota</taxon>
        <taxon>Nitrospiria</taxon>
        <taxon>Nitrospirales</taxon>
        <taxon>Nitrospiraceae</taxon>
        <taxon>Candidatus Sulfobium</taxon>
    </lineage>
</organism>
<dbReference type="InterPro" id="IPR003425">
    <property type="entry name" value="CCB3/YggT"/>
</dbReference>
<feature type="transmembrane region" description="Helical" evidence="2">
    <location>
        <begin position="7"/>
        <end position="35"/>
    </location>
</feature>
<name>A0A2U3QFB0_9BACT</name>
<proteinExistence type="inferred from homology"/>
<dbReference type="PANTHER" id="PTHR33219:SF14">
    <property type="entry name" value="PROTEIN COFACTOR ASSEMBLY OF COMPLEX C SUBUNIT B CCB3, CHLOROPLASTIC-RELATED"/>
    <property type="match status" value="1"/>
</dbReference>
<dbReference type="Proteomes" id="UP000245125">
    <property type="component" value="Unassembled WGS sequence"/>
</dbReference>
<comment type="similarity">
    <text evidence="1">Belongs to the YggT family.</text>
</comment>